<keyword evidence="1" id="KW-1133">Transmembrane helix</keyword>
<dbReference type="EMBL" id="PJQY01000601">
    <property type="protein sequence ID" value="PQQ09578.1"/>
    <property type="molecule type" value="Genomic_DNA"/>
</dbReference>
<accession>A0A314YXK4</accession>
<reference evidence="2 3" key="1">
    <citation type="submission" date="2018-02" db="EMBL/GenBank/DDBJ databases">
        <title>Draft genome of wild Prunus yedoensis var. nudiflora.</title>
        <authorList>
            <person name="Baek S."/>
            <person name="Kim J.-H."/>
            <person name="Choi K."/>
            <person name="Kim G.-B."/>
            <person name="Cho A."/>
            <person name="Jang H."/>
            <person name="Shin C.-H."/>
            <person name="Yu H.-J."/>
            <person name="Mun J.-H."/>
        </authorList>
    </citation>
    <scope>NUCLEOTIDE SEQUENCE [LARGE SCALE GENOMIC DNA]</scope>
    <source>
        <strain evidence="3">cv. Jeju island</strain>
        <tissue evidence="2">Leaf</tissue>
    </source>
</reference>
<gene>
    <name evidence="2" type="ORF">Pyn_06820</name>
</gene>
<feature type="transmembrane region" description="Helical" evidence="1">
    <location>
        <begin position="39"/>
        <end position="64"/>
    </location>
</feature>
<evidence type="ECO:0000313" key="2">
    <source>
        <dbReference type="EMBL" id="PQQ09578.1"/>
    </source>
</evidence>
<proteinExistence type="predicted"/>
<evidence type="ECO:0000313" key="3">
    <source>
        <dbReference type="Proteomes" id="UP000250321"/>
    </source>
</evidence>
<dbReference type="Proteomes" id="UP000250321">
    <property type="component" value="Unassembled WGS sequence"/>
</dbReference>
<keyword evidence="1" id="KW-0812">Transmembrane</keyword>
<evidence type="ECO:0000256" key="1">
    <source>
        <dbReference type="SAM" id="Phobius"/>
    </source>
</evidence>
<name>A0A314YXK4_PRUYE</name>
<sequence>MNPLHSLYNHRRPASYFFLFFTFFSTSLAVSSSHLFDLFPYLVLLLYSISLALSSVIGAAAVLLQEASEVL</sequence>
<organism evidence="2 3">
    <name type="scientific">Prunus yedoensis var. nudiflora</name>
    <dbReference type="NCBI Taxonomy" id="2094558"/>
    <lineage>
        <taxon>Eukaryota</taxon>
        <taxon>Viridiplantae</taxon>
        <taxon>Streptophyta</taxon>
        <taxon>Embryophyta</taxon>
        <taxon>Tracheophyta</taxon>
        <taxon>Spermatophyta</taxon>
        <taxon>Magnoliopsida</taxon>
        <taxon>eudicotyledons</taxon>
        <taxon>Gunneridae</taxon>
        <taxon>Pentapetalae</taxon>
        <taxon>rosids</taxon>
        <taxon>fabids</taxon>
        <taxon>Rosales</taxon>
        <taxon>Rosaceae</taxon>
        <taxon>Amygdaloideae</taxon>
        <taxon>Amygdaleae</taxon>
        <taxon>Prunus</taxon>
    </lineage>
</organism>
<keyword evidence="3" id="KW-1185">Reference proteome</keyword>
<comment type="caution">
    <text evidence="2">The sequence shown here is derived from an EMBL/GenBank/DDBJ whole genome shotgun (WGS) entry which is preliminary data.</text>
</comment>
<protein>
    <submittedName>
        <fullName evidence="2">Uncharacterized protein</fullName>
    </submittedName>
</protein>
<keyword evidence="1" id="KW-0472">Membrane</keyword>
<dbReference type="AlphaFoldDB" id="A0A314YXK4"/>